<name>A0AA37Q3B7_9BACT</name>
<comment type="caution">
    <text evidence="2">The sequence shown here is derived from an EMBL/GenBank/DDBJ whole genome shotgun (WGS) entry which is preliminary data.</text>
</comment>
<dbReference type="AlphaFoldDB" id="A0AA37Q3B7"/>
<gene>
    <name evidence="2" type="ORF">rosag_23320</name>
</gene>
<evidence type="ECO:0000256" key="1">
    <source>
        <dbReference type="SAM" id="Phobius"/>
    </source>
</evidence>
<accession>A0AA37Q3B7</accession>
<feature type="transmembrane region" description="Helical" evidence="1">
    <location>
        <begin position="60"/>
        <end position="78"/>
    </location>
</feature>
<reference evidence="2" key="1">
    <citation type="submission" date="2022-08" db="EMBL/GenBank/DDBJ databases">
        <title>Draft genome sequencing of Roseisolibacter agri AW1220.</title>
        <authorList>
            <person name="Tobiishi Y."/>
            <person name="Tonouchi A."/>
        </authorList>
    </citation>
    <scope>NUCLEOTIDE SEQUENCE</scope>
    <source>
        <strain evidence="2">AW1220</strain>
    </source>
</reference>
<keyword evidence="1" id="KW-0472">Membrane</keyword>
<evidence type="ECO:0000313" key="2">
    <source>
        <dbReference type="EMBL" id="GLC25819.1"/>
    </source>
</evidence>
<dbReference type="Proteomes" id="UP001161325">
    <property type="component" value="Unassembled WGS sequence"/>
</dbReference>
<protein>
    <submittedName>
        <fullName evidence="2">Uncharacterized protein</fullName>
    </submittedName>
</protein>
<sequence length="85" mass="8816">MSFVLALLAGLAVFLVCTWSGQTLALHHQDKHEVAAVIAIGACVLGTLALSRNLLELDGAVPMLALAIAAGGGLFVGYDRADRTR</sequence>
<keyword evidence="1" id="KW-0812">Transmembrane</keyword>
<organism evidence="2 3">
    <name type="scientific">Roseisolibacter agri</name>
    <dbReference type="NCBI Taxonomy" id="2014610"/>
    <lineage>
        <taxon>Bacteria</taxon>
        <taxon>Pseudomonadati</taxon>
        <taxon>Gemmatimonadota</taxon>
        <taxon>Gemmatimonadia</taxon>
        <taxon>Gemmatimonadales</taxon>
        <taxon>Gemmatimonadaceae</taxon>
        <taxon>Roseisolibacter</taxon>
    </lineage>
</organism>
<feature type="transmembrane region" description="Helical" evidence="1">
    <location>
        <begin position="35"/>
        <end position="55"/>
    </location>
</feature>
<dbReference type="EMBL" id="BRXS01000003">
    <property type="protein sequence ID" value="GLC25819.1"/>
    <property type="molecule type" value="Genomic_DNA"/>
</dbReference>
<proteinExistence type="predicted"/>
<dbReference type="RefSeq" id="WP_284350279.1">
    <property type="nucleotide sequence ID" value="NZ_BRXS01000003.1"/>
</dbReference>
<evidence type="ECO:0000313" key="3">
    <source>
        <dbReference type="Proteomes" id="UP001161325"/>
    </source>
</evidence>
<keyword evidence="1" id="KW-1133">Transmembrane helix</keyword>
<keyword evidence="3" id="KW-1185">Reference proteome</keyword>